<name>A0A8S2ZUN1_9BILA</name>
<comment type="caution">
    <text evidence="1">The sequence shown here is derived from an EMBL/GenBank/DDBJ whole genome shotgun (WGS) entry which is preliminary data.</text>
</comment>
<evidence type="ECO:0000313" key="2">
    <source>
        <dbReference type="Proteomes" id="UP000681722"/>
    </source>
</evidence>
<sequence length="63" mass="6962">HIEHLANPEATEIRVISNKIKERVTKETTAIARIYEDEVSNAQLSQAATSIMPTFSEAESGFS</sequence>
<reference evidence="1" key="1">
    <citation type="submission" date="2021-02" db="EMBL/GenBank/DDBJ databases">
        <authorList>
            <person name="Nowell W R."/>
        </authorList>
    </citation>
    <scope>NUCLEOTIDE SEQUENCE</scope>
</reference>
<dbReference type="EMBL" id="CAJOBC010147354">
    <property type="protein sequence ID" value="CAF4664377.1"/>
    <property type="molecule type" value="Genomic_DNA"/>
</dbReference>
<organism evidence="1 2">
    <name type="scientific">Didymodactylos carnosus</name>
    <dbReference type="NCBI Taxonomy" id="1234261"/>
    <lineage>
        <taxon>Eukaryota</taxon>
        <taxon>Metazoa</taxon>
        <taxon>Spiralia</taxon>
        <taxon>Gnathifera</taxon>
        <taxon>Rotifera</taxon>
        <taxon>Eurotatoria</taxon>
        <taxon>Bdelloidea</taxon>
        <taxon>Philodinida</taxon>
        <taxon>Philodinidae</taxon>
        <taxon>Didymodactylos</taxon>
    </lineage>
</organism>
<accession>A0A8S2ZUN1</accession>
<gene>
    <name evidence="1" type="ORF">SRO942_LOCUS50718</name>
</gene>
<dbReference type="Proteomes" id="UP000681722">
    <property type="component" value="Unassembled WGS sequence"/>
</dbReference>
<feature type="non-terminal residue" evidence="1">
    <location>
        <position position="1"/>
    </location>
</feature>
<dbReference type="OrthoDB" id="6154864at2759"/>
<evidence type="ECO:0000313" key="1">
    <source>
        <dbReference type="EMBL" id="CAF4664377.1"/>
    </source>
</evidence>
<dbReference type="AlphaFoldDB" id="A0A8S2ZUN1"/>
<protein>
    <submittedName>
        <fullName evidence="1">Uncharacterized protein</fullName>
    </submittedName>
</protein>
<proteinExistence type="predicted"/>